<keyword evidence="1" id="KW-0472">Membrane</keyword>
<evidence type="ECO:0000313" key="3">
    <source>
        <dbReference type="WBParaSite" id="EEL_0000758701-mRNA-1"/>
    </source>
</evidence>
<dbReference type="WBParaSite" id="EEL_0000758701-mRNA-1">
    <property type="protein sequence ID" value="EEL_0000758701-mRNA-1"/>
    <property type="gene ID" value="EEL_0000758701"/>
</dbReference>
<dbReference type="AlphaFoldDB" id="A0A158Q8H5"/>
<proteinExistence type="predicted"/>
<sequence length="78" mass="8596">MLRPYQVGVLYLSVVIIIVILDGAIPRLCGGTAVTTSMRGVDILHSAYEEPRPVVHNIPPEYDTLRRPPPILPLHNNG</sequence>
<protein>
    <submittedName>
        <fullName evidence="3">Secreted protein</fullName>
    </submittedName>
</protein>
<accession>A0A158Q8H5</accession>
<keyword evidence="2" id="KW-1185">Reference proteome</keyword>
<name>A0A158Q8H5_9BILA</name>
<feature type="transmembrane region" description="Helical" evidence="1">
    <location>
        <begin position="7"/>
        <end position="25"/>
    </location>
</feature>
<dbReference type="Proteomes" id="UP000050640">
    <property type="component" value="Unplaced"/>
</dbReference>
<reference evidence="3" key="1">
    <citation type="submission" date="2016-04" db="UniProtKB">
        <authorList>
            <consortium name="WormBaseParasite"/>
        </authorList>
    </citation>
    <scope>IDENTIFICATION</scope>
</reference>
<evidence type="ECO:0000313" key="2">
    <source>
        <dbReference type="Proteomes" id="UP000050640"/>
    </source>
</evidence>
<keyword evidence="1" id="KW-0812">Transmembrane</keyword>
<keyword evidence="1" id="KW-1133">Transmembrane helix</keyword>
<organism evidence="2 3">
    <name type="scientific">Elaeophora elaphi</name>
    <dbReference type="NCBI Taxonomy" id="1147741"/>
    <lineage>
        <taxon>Eukaryota</taxon>
        <taxon>Metazoa</taxon>
        <taxon>Ecdysozoa</taxon>
        <taxon>Nematoda</taxon>
        <taxon>Chromadorea</taxon>
        <taxon>Rhabditida</taxon>
        <taxon>Spirurina</taxon>
        <taxon>Spiruromorpha</taxon>
        <taxon>Filarioidea</taxon>
        <taxon>Onchocercidae</taxon>
        <taxon>Elaeophora</taxon>
    </lineage>
</organism>
<evidence type="ECO:0000256" key="1">
    <source>
        <dbReference type="SAM" id="Phobius"/>
    </source>
</evidence>